<protein>
    <submittedName>
        <fullName evidence="3">Uncharacterized protein DUF4179</fullName>
    </submittedName>
</protein>
<dbReference type="Pfam" id="PF13786">
    <property type="entry name" value="DUF4179"/>
    <property type="match status" value="1"/>
</dbReference>
<evidence type="ECO:0000259" key="2">
    <source>
        <dbReference type="Pfam" id="PF13786"/>
    </source>
</evidence>
<dbReference type="InterPro" id="IPR025436">
    <property type="entry name" value="DUF4179"/>
</dbReference>
<comment type="caution">
    <text evidence="3">The sequence shown here is derived from an EMBL/GenBank/DDBJ whole genome shotgun (WGS) entry which is preliminary data.</text>
</comment>
<keyword evidence="1" id="KW-0812">Transmembrane</keyword>
<proteinExistence type="predicted"/>
<gene>
    <name evidence="3" type="ORF">EV213_11044</name>
</gene>
<keyword evidence="1" id="KW-0472">Membrane</keyword>
<name>A0A4R6U5J3_9BACI</name>
<dbReference type="Gene3D" id="2.60.40.1630">
    <property type="entry name" value="bacillus anthracis domain"/>
    <property type="match status" value="1"/>
</dbReference>
<keyword evidence="4" id="KW-1185">Reference proteome</keyword>
<sequence length="326" mass="35688">MSFYKDLNEVKMDLHDLEEAPLTKKEHKRILKRATASIGSGQHRKHWLGIGVAAAVLVISLPLASTGVLANIPIIGDFVKTFYSSTEEHNFSAYKTAIGETAENEAGKVTLHEVLMDHRELFLSATFEPADGFDYRNPGIPSVTINGKDYTNAASMQTIERNADMFATIAVLGFNQDIIADPLNINISYNRDGPGEVEQPWTFDITVSQDNLVAEKTVIDINKTVPLESGGEVNIQKVVATPISTNVYFDLSDEATESLWIAVQLEDGTEKRVSTARTSNTTGDISNARFHGVPVDEGNLKLIFYDHNRDVIGSTTLVESGVQSDG</sequence>
<organism evidence="3 4">
    <name type="scientific">Aureibacillus halotolerans</name>
    <dbReference type="NCBI Taxonomy" id="1508390"/>
    <lineage>
        <taxon>Bacteria</taxon>
        <taxon>Bacillati</taxon>
        <taxon>Bacillota</taxon>
        <taxon>Bacilli</taxon>
        <taxon>Bacillales</taxon>
        <taxon>Bacillaceae</taxon>
        <taxon>Aureibacillus</taxon>
    </lineage>
</organism>
<dbReference type="RefSeq" id="WP_166639296.1">
    <property type="nucleotide sequence ID" value="NZ_SNYJ01000010.1"/>
</dbReference>
<dbReference type="EMBL" id="SNYJ01000010">
    <property type="protein sequence ID" value="TDQ38304.1"/>
    <property type="molecule type" value="Genomic_DNA"/>
</dbReference>
<feature type="transmembrane region" description="Helical" evidence="1">
    <location>
        <begin position="47"/>
        <end position="70"/>
    </location>
</feature>
<dbReference type="AlphaFoldDB" id="A0A4R6U5J3"/>
<reference evidence="3 4" key="1">
    <citation type="submission" date="2019-03" db="EMBL/GenBank/DDBJ databases">
        <title>Genomic Encyclopedia of Type Strains, Phase IV (KMG-IV): sequencing the most valuable type-strain genomes for metagenomic binning, comparative biology and taxonomic classification.</title>
        <authorList>
            <person name="Goeker M."/>
        </authorList>
    </citation>
    <scope>NUCLEOTIDE SEQUENCE [LARGE SCALE GENOMIC DNA]</scope>
    <source>
        <strain evidence="3 4">DSM 28697</strain>
    </source>
</reference>
<dbReference type="Proteomes" id="UP000295632">
    <property type="component" value="Unassembled WGS sequence"/>
</dbReference>
<evidence type="ECO:0000313" key="4">
    <source>
        <dbReference type="Proteomes" id="UP000295632"/>
    </source>
</evidence>
<evidence type="ECO:0000313" key="3">
    <source>
        <dbReference type="EMBL" id="TDQ38304.1"/>
    </source>
</evidence>
<evidence type="ECO:0000256" key="1">
    <source>
        <dbReference type="SAM" id="Phobius"/>
    </source>
</evidence>
<accession>A0A4R6U5J3</accession>
<keyword evidence="1" id="KW-1133">Transmembrane helix</keyword>
<feature type="domain" description="DUF4179" evidence="2">
    <location>
        <begin position="43"/>
        <end position="128"/>
    </location>
</feature>